<evidence type="ECO:0000256" key="1">
    <source>
        <dbReference type="SAM" id="MobiDB-lite"/>
    </source>
</evidence>
<keyword evidence="3" id="KW-1185">Reference proteome</keyword>
<organism evidence="2 3">
    <name type="scientific">Gigaspora rosea</name>
    <dbReference type="NCBI Taxonomy" id="44941"/>
    <lineage>
        <taxon>Eukaryota</taxon>
        <taxon>Fungi</taxon>
        <taxon>Fungi incertae sedis</taxon>
        <taxon>Mucoromycota</taxon>
        <taxon>Glomeromycotina</taxon>
        <taxon>Glomeromycetes</taxon>
        <taxon>Diversisporales</taxon>
        <taxon>Gigasporaceae</taxon>
        <taxon>Gigaspora</taxon>
    </lineage>
</organism>
<sequence length="67" mass="7371">MTPTTQTTPTMRMTPTTIKRSTEMDVTNTQEKAPTTDESGSEIGQSCDPENLTYTLDLSSQAHVEAY</sequence>
<feature type="region of interest" description="Disordered" evidence="1">
    <location>
        <begin position="1"/>
        <end position="51"/>
    </location>
</feature>
<name>A0A397V1A1_9GLOM</name>
<evidence type="ECO:0000313" key="3">
    <source>
        <dbReference type="Proteomes" id="UP000266673"/>
    </source>
</evidence>
<evidence type="ECO:0000313" key="2">
    <source>
        <dbReference type="EMBL" id="RIB14789.1"/>
    </source>
</evidence>
<protein>
    <submittedName>
        <fullName evidence="2">Uncharacterized protein</fullName>
    </submittedName>
</protein>
<dbReference type="EMBL" id="QKWP01000795">
    <property type="protein sequence ID" value="RIB14789.1"/>
    <property type="molecule type" value="Genomic_DNA"/>
</dbReference>
<accession>A0A397V1A1</accession>
<dbReference type="Proteomes" id="UP000266673">
    <property type="component" value="Unassembled WGS sequence"/>
</dbReference>
<proteinExistence type="predicted"/>
<feature type="compositionally biased region" description="Low complexity" evidence="1">
    <location>
        <begin position="1"/>
        <end position="17"/>
    </location>
</feature>
<feature type="compositionally biased region" description="Polar residues" evidence="1">
    <location>
        <begin position="24"/>
        <end position="44"/>
    </location>
</feature>
<comment type="caution">
    <text evidence="2">The sequence shown here is derived from an EMBL/GenBank/DDBJ whole genome shotgun (WGS) entry which is preliminary data.</text>
</comment>
<gene>
    <name evidence="2" type="ORF">C2G38_2194042</name>
</gene>
<reference evidence="2 3" key="1">
    <citation type="submission" date="2018-06" db="EMBL/GenBank/DDBJ databases">
        <title>Comparative genomics reveals the genomic features of Rhizophagus irregularis, R. cerebriforme, R. diaphanum and Gigaspora rosea, and their symbiotic lifestyle signature.</title>
        <authorList>
            <person name="Morin E."/>
            <person name="San Clemente H."/>
            <person name="Chen E.C.H."/>
            <person name="De La Providencia I."/>
            <person name="Hainaut M."/>
            <person name="Kuo A."/>
            <person name="Kohler A."/>
            <person name="Murat C."/>
            <person name="Tang N."/>
            <person name="Roy S."/>
            <person name="Loubradou J."/>
            <person name="Henrissat B."/>
            <person name="Grigoriev I.V."/>
            <person name="Corradi N."/>
            <person name="Roux C."/>
            <person name="Martin F.M."/>
        </authorList>
    </citation>
    <scope>NUCLEOTIDE SEQUENCE [LARGE SCALE GENOMIC DNA]</scope>
    <source>
        <strain evidence="2 3">DAOM 194757</strain>
    </source>
</reference>
<dbReference type="AlphaFoldDB" id="A0A397V1A1"/>